<protein>
    <submittedName>
        <fullName evidence="2">Methyltransferase domain-containing protein</fullName>
    </submittedName>
</protein>
<dbReference type="InterPro" id="IPR013216">
    <property type="entry name" value="Methyltransf_11"/>
</dbReference>
<dbReference type="CDD" id="cd02440">
    <property type="entry name" value="AdoMet_MTases"/>
    <property type="match status" value="1"/>
</dbReference>
<comment type="caution">
    <text evidence="2">The sequence shown here is derived from an EMBL/GenBank/DDBJ whole genome shotgun (WGS) entry which is preliminary data.</text>
</comment>
<dbReference type="Pfam" id="PF08241">
    <property type="entry name" value="Methyltransf_11"/>
    <property type="match status" value="1"/>
</dbReference>
<proteinExistence type="predicted"/>
<evidence type="ECO:0000259" key="1">
    <source>
        <dbReference type="Pfam" id="PF08241"/>
    </source>
</evidence>
<dbReference type="Gene3D" id="3.40.50.150">
    <property type="entry name" value="Vaccinia Virus protein VP39"/>
    <property type="match status" value="1"/>
</dbReference>
<dbReference type="EMBL" id="WNLA01000012">
    <property type="protein sequence ID" value="MTW03947.1"/>
    <property type="molecule type" value="Genomic_DNA"/>
</dbReference>
<dbReference type="GO" id="GO:0008757">
    <property type="term" value="F:S-adenosylmethionine-dependent methyltransferase activity"/>
    <property type="evidence" value="ECO:0007669"/>
    <property type="project" value="InterPro"/>
</dbReference>
<keyword evidence="3" id="KW-1185">Reference proteome</keyword>
<keyword evidence="2" id="KW-0489">Methyltransferase</keyword>
<reference evidence="2 3" key="1">
    <citation type="submission" date="2019-11" db="EMBL/GenBank/DDBJ databases">
        <title>Type strains purchased from KCTC, JCM and DSMZ.</title>
        <authorList>
            <person name="Lu H."/>
        </authorList>
    </citation>
    <scope>NUCLEOTIDE SEQUENCE [LARGE SCALE GENOMIC DNA]</scope>
    <source>
        <strain evidence="2 3">KCTC 42409</strain>
    </source>
</reference>
<evidence type="ECO:0000313" key="2">
    <source>
        <dbReference type="EMBL" id="MTW03947.1"/>
    </source>
</evidence>
<dbReference type="AlphaFoldDB" id="A0A6L6Q286"/>
<feature type="domain" description="Methyltransferase type 11" evidence="1">
    <location>
        <begin position="80"/>
        <end position="160"/>
    </location>
</feature>
<name>A0A6L6Q286_9BURK</name>
<dbReference type="SUPFAM" id="SSF53335">
    <property type="entry name" value="S-adenosyl-L-methionine-dependent methyltransferases"/>
    <property type="match status" value="1"/>
</dbReference>
<accession>A0A6L6Q286</accession>
<dbReference type="InterPro" id="IPR029063">
    <property type="entry name" value="SAM-dependent_MTases_sf"/>
</dbReference>
<gene>
    <name evidence="2" type="ORF">GM668_17850</name>
</gene>
<organism evidence="2 3">
    <name type="scientific">Pseudoduganella ginsengisoli</name>
    <dbReference type="NCBI Taxonomy" id="1462440"/>
    <lineage>
        <taxon>Bacteria</taxon>
        <taxon>Pseudomonadati</taxon>
        <taxon>Pseudomonadota</taxon>
        <taxon>Betaproteobacteria</taxon>
        <taxon>Burkholderiales</taxon>
        <taxon>Oxalobacteraceae</taxon>
        <taxon>Telluria group</taxon>
        <taxon>Pseudoduganella</taxon>
    </lineage>
</organism>
<dbReference type="GO" id="GO:0032259">
    <property type="term" value="P:methylation"/>
    <property type="evidence" value="ECO:0007669"/>
    <property type="project" value="UniProtKB-KW"/>
</dbReference>
<dbReference type="Proteomes" id="UP000484015">
    <property type="component" value="Unassembled WGS sequence"/>
</dbReference>
<evidence type="ECO:0000313" key="3">
    <source>
        <dbReference type="Proteomes" id="UP000484015"/>
    </source>
</evidence>
<keyword evidence="2" id="KW-0808">Transferase</keyword>
<dbReference type="OrthoDB" id="7260171at2"/>
<sequence length="301" mass="33763">MGIAVMFCYYANSSLVAISDLCYPWGITSADPRPLDEWLRRVRTRRRACMDLREYRASPSEQQRTADLLRMMPATGTRALDIGARDGHFSVLMAGRFDDVVALDLILPEISHPKVRCVQGDAAELPFDDGAFDLVFCTEVLEHIPPAVLPKVCREIERVASQRILIGVPYKQDLRAGRTTCRSCGKKNPPWGHVNAFDERRFAELFPSCRLAATSFVGASKTRTNWLSAALMDFAGNPYGTYSQEEGCIYCGQHLIPPPGRTFSQRLATRCATWSGKFSEMFATPHGNWIHLDLRKADAQR</sequence>